<name>A0A855WWX2_9BACT</name>
<dbReference type="GO" id="GO:0019464">
    <property type="term" value="P:glycine decarboxylation via glycine cleavage system"/>
    <property type="evidence" value="ECO:0007669"/>
    <property type="project" value="UniProtKB-UniRule"/>
</dbReference>
<comment type="caution">
    <text evidence="6">The sequence shown here is derived from an EMBL/GenBank/DDBJ whole genome shotgun (WGS) entry which is preliminary data.</text>
</comment>
<dbReference type="EMBL" id="PQAP01000167">
    <property type="protein sequence ID" value="PWB69671.1"/>
    <property type="molecule type" value="Genomic_DNA"/>
</dbReference>
<keyword evidence="2 3" id="KW-0450">Lipoyl</keyword>
<gene>
    <name evidence="3 6" type="primary">gcvH</name>
    <name evidence="6" type="ORF">C3F09_10215</name>
</gene>
<dbReference type="InterPro" id="IPR011053">
    <property type="entry name" value="Single_hybrid_motif"/>
</dbReference>
<dbReference type="PROSITE" id="PS50968">
    <property type="entry name" value="BIOTINYL_LIPOYL"/>
    <property type="match status" value="1"/>
</dbReference>
<accession>A0A855WWX2</accession>
<proteinExistence type="inferred from homology"/>
<feature type="modified residue" description="N6-lipoyllysine" evidence="3 4">
    <location>
        <position position="63"/>
    </location>
</feature>
<dbReference type="Pfam" id="PF01597">
    <property type="entry name" value="GCV_H"/>
    <property type="match status" value="1"/>
</dbReference>
<dbReference type="Proteomes" id="UP000250918">
    <property type="component" value="Unassembled WGS sequence"/>
</dbReference>
<evidence type="ECO:0000256" key="3">
    <source>
        <dbReference type="HAMAP-Rule" id="MF_00272"/>
    </source>
</evidence>
<dbReference type="InterPro" id="IPR017453">
    <property type="entry name" value="GCV_H_sub"/>
</dbReference>
<dbReference type="GO" id="GO:0005960">
    <property type="term" value="C:glycine cleavage complex"/>
    <property type="evidence" value="ECO:0007669"/>
    <property type="project" value="InterPro"/>
</dbReference>
<feature type="domain" description="Lipoyl-binding" evidence="5">
    <location>
        <begin position="22"/>
        <end position="104"/>
    </location>
</feature>
<dbReference type="InterPro" id="IPR002930">
    <property type="entry name" value="GCV_H"/>
</dbReference>
<dbReference type="PROSITE" id="PS00189">
    <property type="entry name" value="LIPOYL"/>
    <property type="match status" value="1"/>
</dbReference>
<evidence type="ECO:0000313" key="6">
    <source>
        <dbReference type="EMBL" id="PWB69671.1"/>
    </source>
</evidence>
<dbReference type="HAMAP" id="MF_00272">
    <property type="entry name" value="GcvH"/>
    <property type="match status" value="1"/>
</dbReference>
<dbReference type="Gene3D" id="2.40.50.100">
    <property type="match status" value="1"/>
</dbReference>
<evidence type="ECO:0000256" key="2">
    <source>
        <dbReference type="ARBA" id="ARBA00022823"/>
    </source>
</evidence>
<dbReference type="GO" id="GO:0009249">
    <property type="term" value="P:protein lipoylation"/>
    <property type="evidence" value="ECO:0007669"/>
    <property type="project" value="TreeGrafter"/>
</dbReference>
<dbReference type="NCBIfam" id="TIGR00527">
    <property type="entry name" value="gcvH"/>
    <property type="match status" value="1"/>
</dbReference>
<protein>
    <recommendedName>
        <fullName evidence="3">Glycine cleavage system H protein</fullName>
    </recommendedName>
</protein>
<dbReference type="GO" id="GO:0005829">
    <property type="term" value="C:cytosol"/>
    <property type="evidence" value="ECO:0007669"/>
    <property type="project" value="TreeGrafter"/>
</dbReference>
<organism evidence="6 7">
    <name type="scientific">candidate division GN15 bacterium</name>
    <dbReference type="NCBI Taxonomy" id="2072418"/>
    <lineage>
        <taxon>Bacteria</taxon>
        <taxon>candidate division GN15</taxon>
    </lineage>
</organism>
<dbReference type="SUPFAM" id="SSF51230">
    <property type="entry name" value="Single hybrid motif"/>
    <property type="match status" value="1"/>
</dbReference>
<dbReference type="NCBIfam" id="NF002270">
    <property type="entry name" value="PRK01202.1"/>
    <property type="match status" value="1"/>
</dbReference>
<evidence type="ECO:0000256" key="4">
    <source>
        <dbReference type="PIRSR" id="PIRSR617453-50"/>
    </source>
</evidence>
<dbReference type="AlphaFoldDB" id="A0A855WWX2"/>
<comment type="function">
    <text evidence="3">The glycine cleavage system catalyzes the degradation of glycine. The H protein shuttles the methylamine group of glycine from the P protein to the T protein.</text>
</comment>
<sequence>MKVLANLKYTKEHEWVKVDGSTATVGITDFAQGELGDIVFIELPEIGLEVKQMGKFGTIEAVKAVSDMYSPLSGKIVAINSALDSDPMIVNKDPYGEGWMVKLQITDPSELNKLLDAKAYEGLLKEH</sequence>
<comment type="cofactor">
    <cofactor evidence="3">
        <name>(R)-lipoate</name>
        <dbReference type="ChEBI" id="CHEBI:83088"/>
    </cofactor>
    <text evidence="3">Binds 1 lipoyl cofactor covalently.</text>
</comment>
<evidence type="ECO:0000259" key="5">
    <source>
        <dbReference type="PROSITE" id="PS50968"/>
    </source>
</evidence>
<dbReference type="CDD" id="cd06848">
    <property type="entry name" value="GCS_H"/>
    <property type="match status" value="1"/>
</dbReference>
<dbReference type="PANTHER" id="PTHR11715:SF3">
    <property type="entry name" value="GLYCINE CLEAVAGE SYSTEM H PROTEIN-RELATED"/>
    <property type="match status" value="1"/>
</dbReference>
<reference evidence="6 7" key="1">
    <citation type="journal article" date="2018" name="ISME J.">
        <title>A methanotrophic archaeon couples anaerobic oxidation of methane to Fe(III) reduction.</title>
        <authorList>
            <person name="Cai C."/>
            <person name="Leu A.O."/>
            <person name="Xie G.J."/>
            <person name="Guo J."/>
            <person name="Feng Y."/>
            <person name="Zhao J.X."/>
            <person name="Tyson G.W."/>
            <person name="Yuan Z."/>
            <person name="Hu S."/>
        </authorList>
    </citation>
    <scope>NUCLEOTIDE SEQUENCE [LARGE SCALE GENOMIC DNA]</scope>
    <source>
        <strain evidence="6">FeB_12</strain>
    </source>
</reference>
<evidence type="ECO:0000256" key="1">
    <source>
        <dbReference type="ARBA" id="ARBA00009249"/>
    </source>
</evidence>
<comment type="subunit">
    <text evidence="3">The glycine cleavage system is composed of four proteins: P, T, L and H.</text>
</comment>
<evidence type="ECO:0000313" key="7">
    <source>
        <dbReference type="Proteomes" id="UP000250918"/>
    </source>
</evidence>
<dbReference type="InterPro" id="IPR033753">
    <property type="entry name" value="GCV_H/Fam206"/>
</dbReference>
<dbReference type="InterPro" id="IPR003016">
    <property type="entry name" value="2-oxoA_DH_lipoyl-BS"/>
</dbReference>
<comment type="similarity">
    <text evidence="1 3">Belongs to the GcvH family.</text>
</comment>
<dbReference type="InterPro" id="IPR000089">
    <property type="entry name" value="Biotin_lipoyl"/>
</dbReference>
<dbReference type="PANTHER" id="PTHR11715">
    <property type="entry name" value="GLYCINE CLEAVAGE SYSTEM H PROTEIN"/>
    <property type="match status" value="1"/>
</dbReference>